<evidence type="ECO:0000313" key="2">
    <source>
        <dbReference type="EMBL" id="MBI0320675.1"/>
    </source>
</evidence>
<evidence type="ECO:0000313" key="3">
    <source>
        <dbReference type="Proteomes" id="UP000638849"/>
    </source>
</evidence>
<name>A0ABS0RT91_9ACTN</name>
<sequence>MKKEDLVVFSLGWLAANTPQLVQLLNALLPVIAIAVAGYALYLIGRK</sequence>
<dbReference type="RefSeq" id="WP_159502550.1">
    <property type="nucleotide sequence ID" value="NZ_JAEEAQ010001759.1"/>
</dbReference>
<accession>A0ABS0RT91</accession>
<keyword evidence="3" id="KW-1185">Reference proteome</keyword>
<evidence type="ECO:0008006" key="4">
    <source>
        <dbReference type="Google" id="ProtNLM"/>
    </source>
</evidence>
<keyword evidence="1" id="KW-0812">Transmembrane</keyword>
<dbReference type="Proteomes" id="UP000638849">
    <property type="component" value="Unassembled WGS sequence"/>
</dbReference>
<dbReference type="EMBL" id="JAEEAQ010001759">
    <property type="protein sequence ID" value="MBI0320675.1"/>
    <property type="molecule type" value="Genomic_DNA"/>
</dbReference>
<keyword evidence="1" id="KW-0472">Membrane</keyword>
<feature type="transmembrane region" description="Helical" evidence="1">
    <location>
        <begin position="20"/>
        <end position="44"/>
    </location>
</feature>
<proteinExistence type="predicted"/>
<gene>
    <name evidence="2" type="ORF">JBF12_48570</name>
</gene>
<organism evidence="2 3">
    <name type="scientific">Streptomyces javensis</name>
    <dbReference type="NCBI Taxonomy" id="114698"/>
    <lineage>
        <taxon>Bacteria</taxon>
        <taxon>Bacillati</taxon>
        <taxon>Actinomycetota</taxon>
        <taxon>Actinomycetes</taxon>
        <taxon>Kitasatosporales</taxon>
        <taxon>Streptomycetaceae</taxon>
        <taxon>Streptomyces</taxon>
        <taxon>Streptomyces violaceusniger group</taxon>
    </lineage>
</organism>
<protein>
    <recommendedName>
        <fullName evidence="4">Small hydrophobic protein</fullName>
    </recommendedName>
</protein>
<evidence type="ECO:0000256" key="1">
    <source>
        <dbReference type="SAM" id="Phobius"/>
    </source>
</evidence>
<reference evidence="2 3" key="1">
    <citation type="submission" date="2020-12" db="EMBL/GenBank/DDBJ databases">
        <authorList>
            <person name="Kusuma A.B."/>
            <person name="Nouioui I."/>
            <person name="Goodfellow M."/>
        </authorList>
    </citation>
    <scope>NUCLEOTIDE SEQUENCE [LARGE SCALE GENOMIC DNA]</scope>
    <source>
        <strain evidence="2 3">DSM 41764</strain>
    </source>
</reference>
<keyword evidence="1" id="KW-1133">Transmembrane helix</keyword>
<comment type="caution">
    <text evidence="2">The sequence shown here is derived from an EMBL/GenBank/DDBJ whole genome shotgun (WGS) entry which is preliminary data.</text>
</comment>